<feature type="domain" description="ChrB N-terminal" evidence="2">
    <location>
        <begin position="26"/>
        <end position="103"/>
    </location>
</feature>
<proteinExistence type="predicted"/>
<dbReference type="RefSeq" id="WP_378283156.1">
    <property type="nucleotide sequence ID" value="NZ_JBHSON010000023.1"/>
</dbReference>
<dbReference type="Proteomes" id="UP001596074">
    <property type="component" value="Unassembled WGS sequence"/>
</dbReference>
<evidence type="ECO:0000313" key="4">
    <source>
        <dbReference type="Proteomes" id="UP001596074"/>
    </source>
</evidence>
<evidence type="ECO:0000256" key="1">
    <source>
        <dbReference type="SAM" id="MobiDB-lite"/>
    </source>
</evidence>
<gene>
    <name evidence="3" type="ORF">ACFPZN_18045</name>
</gene>
<name>A0ABW0ZYP8_9ACTN</name>
<reference evidence="4" key="1">
    <citation type="journal article" date="2019" name="Int. J. Syst. Evol. Microbiol.">
        <title>The Global Catalogue of Microorganisms (GCM) 10K type strain sequencing project: providing services to taxonomists for standard genome sequencing and annotation.</title>
        <authorList>
            <consortium name="The Broad Institute Genomics Platform"/>
            <consortium name="The Broad Institute Genome Sequencing Center for Infectious Disease"/>
            <person name="Wu L."/>
            <person name="Ma J."/>
        </authorList>
    </citation>
    <scope>NUCLEOTIDE SEQUENCE [LARGE SCALE GENOMIC DNA]</scope>
    <source>
        <strain evidence="4">KCTC 42087</strain>
    </source>
</reference>
<accession>A0ABW0ZYP8</accession>
<feature type="compositionally biased region" description="Basic and acidic residues" evidence="1">
    <location>
        <begin position="133"/>
        <end position="150"/>
    </location>
</feature>
<sequence>MNDVVQPPGAWVLLSYRVPREPSAPRIAVWRKLKRLGVAQLGDGLVALPADARTREQLEWVAEDVTDAGGTAGVWLARPTTQAQENQLASAMRDARAAEYRTVRDEALAALDLPAAARAASLRRLRGELRRITRRDHFPPPERDQARTAVERLAQPPGTTITEEPS</sequence>
<dbReference type="InterPro" id="IPR046858">
    <property type="entry name" value="ChrB_N"/>
</dbReference>
<comment type="caution">
    <text evidence="3">The sequence shown here is derived from an EMBL/GenBank/DDBJ whole genome shotgun (WGS) entry which is preliminary data.</text>
</comment>
<keyword evidence="4" id="KW-1185">Reference proteome</keyword>
<feature type="compositionally biased region" description="Polar residues" evidence="1">
    <location>
        <begin position="157"/>
        <end position="166"/>
    </location>
</feature>
<evidence type="ECO:0000313" key="3">
    <source>
        <dbReference type="EMBL" id="MFC5747537.1"/>
    </source>
</evidence>
<evidence type="ECO:0000259" key="2">
    <source>
        <dbReference type="Pfam" id="PF20229"/>
    </source>
</evidence>
<protein>
    <submittedName>
        <fullName evidence="3">Chromate resistance protein ChrB</fullName>
    </submittedName>
</protein>
<feature type="region of interest" description="Disordered" evidence="1">
    <location>
        <begin position="133"/>
        <end position="166"/>
    </location>
</feature>
<dbReference type="EMBL" id="JBHSON010000023">
    <property type="protein sequence ID" value="MFC5747537.1"/>
    <property type="molecule type" value="Genomic_DNA"/>
</dbReference>
<organism evidence="3 4">
    <name type="scientific">Actinomadura rugatobispora</name>
    <dbReference type="NCBI Taxonomy" id="1994"/>
    <lineage>
        <taxon>Bacteria</taxon>
        <taxon>Bacillati</taxon>
        <taxon>Actinomycetota</taxon>
        <taxon>Actinomycetes</taxon>
        <taxon>Streptosporangiales</taxon>
        <taxon>Thermomonosporaceae</taxon>
        <taxon>Actinomadura</taxon>
    </lineage>
</organism>
<dbReference type="Pfam" id="PF20229">
    <property type="entry name" value="ChrB_N"/>
    <property type="match status" value="1"/>
</dbReference>